<dbReference type="Proteomes" id="UP000649617">
    <property type="component" value="Unassembled WGS sequence"/>
</dbReference>
<dbReference type="AlphaFoldDB" id="A0A812TUK8"/>
<reference evidence="1" key="1">
    <citation type="submission" date="2021-02" db="EMBL/GenBank/DDBJ databases">
        <authorList>
            <person name="Dougan E. K."/>
            <person name="Rhodes N."/>
            <person name="Thang M."/>
            <person name="Chan C."/>
        </authorList>
    </citation>
    <scope>NUCLEOTIDE SEQUENCE</scope>
</reference>
<protein>
    <submittedName>
        <fullName evidence="1">Uncharacterized protein</fullName>
    </submittedName>
</protein>
<feature type="non-terminal residue" evidence="1">
    <location>
        <position position="65"/>
    </location>
</feature>
<keyword evidence="2" id="KW-1185">Reference proteome</keyword>
<dbReference type="EMBL" id="CAJNIZ010032569">
    <property type="protein sequence ID" value="CAE7538230.1"/>
    <property type="molecule type" value="Genomic_DNA"/>
</dbReference>
<proteinExistence type="predicted"/>
<accession>A0A812TUK8</accession>
<name>A0A812TUK8_SYMPI</name>
<comment type="caution">
    <text evidence="1">The sequence shown here is derived from an EMBL/GenBank/DDBJ whole genome shotgun (WGS) entry which is preliminary data.</text>
</comment>
<evidence type="ECO:0000313" key="2">
    <source>
        <dbReference type="Proteomes" id="UP000649617"/>
    </source>
</evidence>
<feature type="non-terminal residue" evidence="1">
    <location>
        <position position="1"/>
    </location>
</feature>
<evidence type="ECO:0000313" key="1">
    <source>
        <dbReference type="EMBL" id="CAE7538230.1"/>
    </source>
</evidence>
<gene>
    <name evidence="1" type="ORF">SPIL2461_LOCUS14239</name>
</gene>
<organism evidence="1 2">
    <name type="scientific">Symbiodinium pilosum</name>
    <name type="common">Dinoflagellate</name>
    <dbReference type="NCBI Taxonomy" id="2952"/>
    <lineage>
        <taxon>Eukaryota</taxon>
        <taxon>Sar</taxon>
        <taxon>Alveolata</taxon>
        <taxon>Dinophyceae</taxon>
        <taxon>Suessiales</taxon>
        <taxon>Symbiodiniaceae</taxon>
        <taxon>Symbiodinium</taxon>
    </lineage>
</organism>
<sequence>CYYFECIYMFRKLCFELTTRLQGMTSEDEATLGRIQNSSLAFVASIFFAMHMYFQPYDNRSYFIL</sequence>